<comment type="caution">
    <text evidence="2">The sequence shown here is derived from an EMBL/GenBank/DDBJ whole genome shotgun (WGS) entry which is preliminary data.</text>
</comment>
<dbReference type="EMBL" id="ODAM01000094">
    <property type="protein sequence ID" value="SOQ11899.1"/>
    <property type="molecule type" value="Genomic_DNA"/>
</dbReference>
<dbReference type="RefSeq" id="WP_181134262.1">
    <property type="nucleotide sequence ID" value="NZ_ODAL01000080.1"/>
</dbReference>
<protein>
    <submittedName>
        <fullName evidence="2">Uncharacterized protein</fullName>
    </submittedName>
</protein>
<reference evidence="2 3" key="1">
    <citation type="submission" date="2017-11" db="EMBL/GenBank/DDBJ databases">
        <authorList>
            <person name="Blom J."/>
        </authorList>
    </citation>
    <scope>NUCLEOTIDE SEQUENCE [LARGE SCALE GENOMIC DNA]</scope>
    <source>
        <strain evidence="2">NCPPB 2254</strain>
    </source>
</reference>
<proteinExistence type="predicted"/>
<evidence type="ECO:0000313" key="2">
    <source>
        <dbReference type="EMBL" id="SOQ11899.1"/>
    </source>
</evidence>
<feature type="coiled-coil region" evidence="1">
    <location>
        <begin position="33"/>
        <end position="60"/>
    </location>
</feature>
<evidence type="ECO:0000313" key="3">
    <source>
        <dbReference type="Proteomes" id="UP000237580"/>
    </source>
</evidence>
<gene>
    <name evidence="2" type="ORF">NCPPB2254_03611</name>
</gene>
<sequence>MNKTMLELINACDETFSSGDPALNAAAMGAQNVNSAMSTIDGLRQQLADVSNERDLLRAALTFYAGREQ</sequence>
<keyword evidence="1" id="KW-0175">Coiled coil</keyword>
<dbReference type="AlphaFoldDB" id="A0AB38EGW9"/>
<evidence type="ECO:0000256" key="1">
    <source>
        <dbReference type="SAM" id="Coils"/>
    </source>
</evidence>
<accession>A0AB38EGW9</accession>
<organism evidence="2 3">
    <name type="scientific">Pseudomonas syringae pv. persicae</name>
    <dbReference type="NCBI Taxonomy" id="237306"/>
    <lineage>
        <taxon>Bacteria</taxon>
        <taxon>Pseudomonadati</taxon>
        <taxon>Pseudomonadota</taxon>
        <taxon>Gammaproteobacteria</taxon>
        <taxon>Pseudomonadales</taxon>
        <taxon>Pseudomonadaceae</taxon>
        <taxon>Pseudomonas</taxon>
    </lineage>
</organism>
<dbReference type="Proteomes" id="UP000237580">
    <property type="component" value="Unassembled WGS sequence"/>
</dbReference>
<name>A0AB38EGW9_9PSED</name>